<keyword evidence="7" id="KW-0560">Oxidoreductase</keyword>
<dbReference type="SFLD" id="SFLDG01168">
    <property type="entry name" value="Ferric_reductase_subgroup_(FRE"/>
    <property type="match status" value="1"/>
</dbReference>
<evidence type="ECO:0000256" key="2">
    <source>
        <dbReference type="ARBA" id="ARBA00006278"/>
    </source>
</evidence>
<name>A0A8E2FCK9_9PEZI</name>
<reference evidence="13 14" key="1">
    <citation type="journal article" date="2016" name="Nat. Commun.">
        <title>Ectomycorrhizal ecology is imprinted in the genome of the dominant symbiotic fungus Cenococcum geophilum.</title>
        <authorList>
            <consortium name="DOE Joint Genome Institute"/>
            <person name="Peter M."/>
            <person name="Kohler A."/>
            <person name="Ohm R.A."/>
            <person name="Kuo A."/>
            <person name="Krutzmann J."/>
            <person name="Morin E."/>
            <person name="Arend M."/>
            <person name="Barry K.W."/>
            <person name="Binder M."/>
            <person name="Choi C."/>
            <person name="Clum A."/>
            <person name="Copeland A."/>
            <person name="Grisel N."/>
            <person name="Haridas S."/>
            <person name="Kipfer T."/>
            <person name="LaButti K."/>
            <person name="Lindquist E."/>
            <person name="Lipzen A."/>
            <person name="Maire R."/>
            <person name="Meier B."/>
            <person name="Mihaltcheva S."/>
            <person name="Molinier V."/>
            <person name="Murat C."/>
            <person name="Poggeler S."/>
            <person name="Quandt C.A."/>
            <person name="Sperisen C."/>
            <person name="Tritt A."/>
            <person name="Tisserant E."/>
            <person name="Crous P.W."/>
            <person name="Henrissat B."/>
            <person name="Nehls U."/>
            <person name="Egli S."/>
            <person name="Spatafora J.W."/>
            <person name="Grigoriev I.V."/>
            <person name="Martin F.M."/>
        </authorList>
    </citation>
    <scope>NUCLEOTIDE SEQUENCE [LARGE SCALE GENOMIC DNA]</scope>
    <source>
        <strain evidence="13 14">CBS 207.34</strain>
    </source>
</reference>
<comment type="subcellular location">
    <subcellularLocation>
        <location evidence="1">Membrane</location>
        <topology evidence="1">Multi-pass membrane protein</topology>
    </subcellularLocation>
</comment>
<evidence type="ECO:0000256" key="4">
    <source>
        <dbReference type="ARBA" id="ARBA00022692"/>
    </source>
</evidence>
<dbReference type="AlphaFoldDB" id="A0A8E2FCK9"/>
<evidence type="ECO:0000256" key="1">
    <source>
        <dbReference type="ARBA" id="ARBA00004141"/>
    </source>
</evidence>
<dbReference type="InterPro" id="IPR013112">
    <property type="entry name" value="FAD-bd_8"/>
</dbReference>
<proteinExistence type="inferred from homology"/>
<dbReference type="InterPro" id="IPR013130">
    <property type="entry name" value="Fe3_Rdtase_TM_dom"/>
</dbReference>
<dbReference type="Gene3D" id="3.40.50.80">
    <property type="entry name" value="Nucleotide-binding domain of ferredoxin-NADP reductase (FNR) module"/>
    <property type="match status" value="1"/>
</dbReference>
<dbReference type="InterPro" id="IPR039261">
    <property type="entry name" value="FNR_nucleotide-bd"/>
</dbReference>
<evidence type="ECO:0000256" key="8">
    <source>
        <dbReference type="ARBA" id="ARBA00023065"/>
    </source>
</evidence>
<feature type="compositionally biased region" description="Basic and acidic residues" evidence="10">
    <location>
        <begin position="492"/>
        <end position="503"/>
    </location>
</feature>
<feature type="transmembrane region" description="Helical" evidence="11">
    <location>
        <begin position="107"/>
        <end position="130"/>
    </location>
</feature>
<comment type="similarity">
    <text evidence="2">Belongs to the ferric reductase (FRE) family.</text>
</comment>
<evidence type="ECO:0000256" key="5">
    <source>
        <dbReference type="ARBA" id="ARBA00022982"/>
    </source>
</evidence>
<feature type="region of interest" description="Disordered" evidence="10">
    <location>
        <begin position="487"/>
        <end position="510"/>
    </location>
</feature>
<evidence type="ECO:0000256" key="3">
    <source>
        <dbReference type="ARBA" id="ARBA00022448"/>
    </source>
</evidence>
<dbReference type="Pfam" id="PF08030">
    <property type="entry name" value="NAD_binding_6"/>
    <property type="match status" value="1"/>
</dbReference>
<dbReference type="GO" id="GO:0006879">
    <property type="term" value="P:intracellular iron ion homeostasis"/>
    <property type="evidence" value="ECO:0007669"/>
    <property type="project" value="TreeGrafter"/>
</dbReference>
<protein>
    <submittedName>
        <fullName evidence="13">Ferric-chelate reductase</fullName>
    </submittedName>
</protein>
<feature type="transmembrane region" description="Helical" evidence="11">
    <location>
        <begin position="151"/>
        <end position="173"/>
    </location>
</feature>
<evidence type="ECO:0000256" key="11">
    <source>
        <dbReference type="SAM" id="Phobius"/>
    </source>
</evidence>
<dbReference type="PANTHER" id="PTHR32361">
    <property type="entry name" value="FERRIC/CUPRIC REDUCTASE TRANSMEMBRANE COMPONENT"/>
    <property type="match status" value="1"/>
</dbReference>
<feature type="transmembrane region" description="Helical" evidence="11">
    <location>
        <begin position="284"/>
        <end position="303"/>
    </location>
</feature>
<dbReference type="GO" id="GO:0000293">
    <property type="term" value="F:ferric-chelate reductase activity"/>
    <property type="evidence" value="ECO:0007669"/>
    <property type="project" value="UniProtKB-ARBA"/>
</dbReference>
<dbReference type="SUPFAM" id="SSF52343">
    <property type="entry name" value="Ferredoxin reductase-like, C-terminal NADP-linked domain"/>
    <property type="match status" value="1"/>
</dbReference>
<evidence type="ECO:0000256" key="6">
    <source>
        <dbReference type="ARBA" id="ARBA00022989"/>
    </source>
</evidence>
<feature type="transmembrane region" description="Helical" evidence="11">
    <location>
        <begin position="227"/>
        <end position="248"/>
    </location>
</feature>
<dbReference type="PROSITE" id="PS51384">
    <property type="entry name" value="FAD_FR"/>
    <property type="match status" value="1"/>
</dbReference>
<keyword evidence="6 11" id="KW-1133">Transmembrane helix</keyword>
<keyword evidence="8" id="KW-0406">Ion transport</keyword>
<keyword evidence="14" id="KW-1185">Reference proteome</keyword>
<dbReference type="InterPro" id="IPR051410">
    <property type="entry name" value="Ferric/Cupric_Reductase"/>
</dbReference>
<dbReference type="EMBL" id="KV748569">
    <property type="protein sequence ID" value="OCL14468.1"/>
    <property type="molecule type" value="Genomic_DNA"/>
</dbReference>
<evidence type="ECO:0000259" key="12">
    <source>
        <dbReference type="PROSITE" id="PS51384"/>
    </source>
</evidence>
<feature type="domain" description="FAD-binding FR-type" evidence="12">
    <location>
        <begin position="301"/>
        <end position="415"/>
    </location>
</feature>
<organism evidence="13 14">
    <name type="scientific">Glonium stellatum</name>
    <dbReference type="NCBI Taxonomy" id="574774"/>
    <lineage>
        <taxon>Eukaryota</taxon>
        <taxon>Fungi</taxon>
        <taxon>Dikarya</taxon>
        <taxon>Ascomycota</taxon>
        <taxon>Pezizomycotina</taxon>
        <taxon>Dothideomycetes</taxon>
        <taxon>Pleosporomycetidae</taxon>
        <taxon>Gloniales</taxon>
        <taxon>Gloniaceae</taxon>
        <taxon>Glonium</taxon>
    </lineage>
</organism>
<dbReference type="GO" id="GO:0015677">
    <property type="term" value="P:copper ion import"/>
    <property type="evidence" value="ECO:0007669"/>
    <property type="project" value="TreeGrafter"/>
</dbReference>
<dbReference type="OrthoDB" id="17725at2759"/>
<evidence type="ECO:0000256" key="9">
    <source>
        <dbReference type="ARBA" id="ARBA00023136"/>
    </source>
</evidence>
<keyword evidence="3" id="KW-0813">Transport</keyword>
<dbReference type="SFLD" id="SFLDS00052">
    <property type="entry name" value="Ferric_Reductase_Domain"/>
    <property type="match status" value="1"/>
</dbReference>
<dbReference type="Pfam" id="PF08022">
    <property type="entry name" value="FAD_binding_8"/>
    <property type="match status" value="1"/>
</dbReference>
<feature type="transmembrane region" description="Helical" evidence="11">
    <location>
        <begin position="260"/>
        <end position="277"/>
    </location>
</feature>
<dbReference type="CDD" id="cd06186">
    <property type="entry name" value="NOX_Duox_like_FAD_NADP"/>
    <property type="match status" value="1"/>
</dbReference>
<keyword evidence="5" id="KW-0249">Electron transport</keyword>
<evidence type="ECO:0000256" key="10">
    <source>
        <dbReference type="SAM" id="MobiDB-lite"/>
    </source>
</evidence>
<dbReference type="Pfam" id="PF01794">
    <property type="entry name" value="Ferric_reduct"/>
    <property type="match status" value="1"/>
</dbReference>
<evidence type="ECO:0000313" key="13">
    <source>
        <dbReference type="EMBL" id="OCL14468.1"/>
    </source>
</evidence>
<dbReference type="GO" id="GO:0005886">
    <property type="term" value="C:plasma membrane"/>
    <property type="evidence" value="ECO:0007669"/>
    <property type="project" value="TreeGrafter"/>
</dbReference>
<evidence type="ECO:0000256" key="7">
    <source>
        <dbReference type="ARBA" id="ARBA00023002"/>
    </source>
</evidence>
<accession>A0A8E2FCK9</accession>
<dbReference type="InterPro" id="IPR017927">
    <property type="entry name" value="FAD-bd_FR_type"/>
</dbReference>
<dbReference type="Proteomes" id="UP000250140">
    <property type="component" value="Unassembled WGS sequence"/>
</dbReference>
<evidence type="ECO:0000313" key="14">
    <source>
        <dbReference type="Proteomes" id="UP000250140"/>
    </source>
</evidence>
<dbReference type="InterPro" id="IPR013121">
    <property type="entry name" value="Fe_red_NAD-bd_6"/>
</dbReference>
<keyword evidence="4 11" id="KW-0812">Transmembrane</keyword>
<keyword evidence="9 11" id="KW-0472">Membrane</keyword>
<feature type="transmembrane region" description="Helical" evidence="11">
    <location>
        <begin position="193"/>
        <end position="215"/>
    </location>
</feature>
<sequence>MNMDMSSGLPWLDHPITLHSSRKDTCKLTPAQCAYRSGYWRYWYQADHVYALGTIYFVCAAIGIFAIGHIIDRLLSTSLSKRPVWRKTVALLRYGSYKAFRIASLSWWSPSLGIILLGLIGVVFFSVMTLGPKPYYWPNTKKLSYGNSPPIATRTGWMAVALLPFSLAIASKVNLVTIITGVSHEKLQVFHRWISWAMFVLALIHTFPFVVFHIWKGDMTAQYKISVVYWTGVAALIPQTWLTFMSIGPIRNRFYELFKVTHYLASLLFILFFFFHCDFRLTSWDYFIATGALYIPCLLYSAFRTYFVGGCANLATLTMLPNGTLRVDIDTKMKWGPGQHFFVRFLTLHLHALTSHPFSACSLPSSDTKGRPEPLVLYIQPNSGLTARLACLAQKQLSKPIRVFLDGPYGGLNVSKLSSYDKILIIAGGSGAGSTLSVIEDLLRRKSSSSPTHFQSIRVILATRDSEIPSWYTGSVQQLLSSHLKSSGSDKAAGKQEILDSTEKIASPDTVESDSIGEVSVYSTGRPDLSALIRSLTTEDSRSVGISACGPESMTFDVRNAAAAAESRILEGKEGSRDVYLHTEVFS</sequence>
<dbReference type="PANTHER" id="PTHR32361:SF23">
    <property type="entry name" value="FERRIC-CHELATE REDUCTASE"/>
    <property type="match status" value="1"/>
</dbReference>
<dbReference type="GO" id="GO:0006826">
    <property type="term" value="P:iron ion transport"/>
    <property type="evidence" value="ECO:0007669"/>
    <property type="project" value="TreeGrafter"/>
</dbReference>
<gene>
    <name evidence="13" type="ORF">AOQ84DRAFT_331005</name>
</gene>
<feature type="transmembrane region" description="Helical" evidence="11">
    <location>
        <begin position="49"/>
        <end position="71"/>
    </location>
</feature>